<protein>
    <submittedName>
        <fullName evidence="2">STAS domain-containing protein</fullName>
    </submittedName>
</protein>
<dbReference type="EMBL" id="JADKPN010000009">
    <property type="protein sequence ID" value="MBF4764405.1"/>
    <property type="molecule type" value="Genomic_DNA"/>
</dbReference>
<dbReference type="Gene3D" id="3.30.750.24">
    <property type="entry name" value="STAS domain"/>
    <property type="match status" value="1"/>
</dbReference>
<reference evidence="2" key="1">
    <citation type="submission" date="2020-11" db="EMBL/GenBank/DDBJ databases">
        <title>Nocardioides sp. nov., isolated from Soil of Cynanchum wilfordii Hemsley rhizosphere.</title>
        <authorList>
            <person name="Lee J.-S."/>
            <person name="Suh M.K."/>
            <person name="Kim J.-S."/>
        </authorList>
    </citation>
    <scope>NUCLEOTIDE SEQUENCE</scope>
    <source>
        <strain evidence="2">KCTC 19275</strain>
    </source>
</reference>
<dbReference type="AlphaFoldDB" id="A0A930VGL3"/>
<keyword evidence="3" id="KW-1185">Reference proteome</keyword>
<dbReference type="InterPro" id="IPR002645">
    <property type="entry name" value="STAS_dom"/>
</dbReference>
<dbReference type="CDD" id="cd07043">
    <property type="entry name" value="STAS_anti-anti-sigma_factors"/>
    <property type="match status" value="1"/>
</dbReference>
<evidence type="ECO:0000259" key="1">
    <source>
        <dbReference type="PROSITE" id="PS50801"/>
    </source>
</evidence>
<feature type="domain" description="STAS" evidence="1">
    <location>
        <begin position="42"/>
        <end position="136"/>
    </location>
</feature>
<sequence length="136" mass="14839">MRTMRPSDRRHLALAPEPGTSDAIAVKPVLLLREAGLAHTFDNLHARLDAALETGPRVVVVDMSAIGQVSSTTIAALLWVKRRCSARGVEVLLRGSSRRSLDTLRRVGLLGLLDVEGVPSRSTQLNPTPAFREVRR</sequence>
<gene>
    <name evidence="2" type="ORF">ISU07_14825</name>
</gene>
<dbReference type="SUPFAM" id="SSF52091">
    <property type="entry name" value="SpoIIaa-like"/>
    <property type="match status" value="1"/>
</dbReference>
<dbReference type="Pfam" id="PF01740">
    <property type="entry name" value="STAS"/>
    <property type="match status" value="1"/>
</dbReference>
<evidence type="ECO:0000313" key="2">
    <source>
        <dbReference type="EMBL" id="MBF4764405.1"/>
    </source>
</evidence>
<organism evidence="2 3">
    <name type="scientific">Nocardioides islandensis</name>
    <dbReference type="NCBI Taxonomy" id="433663"/>
    <lineage>
        <taxon>Bacteria</taxon>
        <taxon>Bacillati</taxon>
        <taxon>Actinomycetota</taxon>
        <taxon>Actinomycetes</taxon>
        <taxon>Propionibacteriales</taxon>
        <taxon>Nocardioidaceae</taxon>
        <taxon>Nocardioides</taxon>
    </lineage>
</organism>
<dbReference type="PROSITE" id="PS50801">
    <property type="entry name" value="STAS"/>
    <property type="match status" value="1"/>
</dbReference>
<accession>A0A930VGL3</accession>
<dbReference type="InterPro" id="IPR036513">
    <property type="entry name" value="STAS_dom_sf"/>
</dbReference>
<dbReference type="Proteomes" id="UP000640489">
    <property type="component" value="Unassembled WGS sequence"/>
</dbReference>
<proteinExistence type="predicted"/>
<name>A0A930VGL3_9ACTN</name>
<comment type="caution">
    <text evidence="2">The sequence shown here is derived from an EMBL/GenBank/DDBJ whole genome shotgun (WGS) entry which is preliminary data.</text>
</comment>
<evidence type="ECO:0000313" key="3">
    <source>
        <dbReference type="Proteomes" id="UP000640489"/>
    </source>
</evidence>